<evidence type="ECO:0000313" key="3">
    <source>
        <dbReference type="Proteomes" id="UP001153555"/>
    </source>
</evidence>
<feature type="non-terminal residue" evidence="2">
    <location>
        <position position="1"/>
    </location>
</feature>
<protein>
    <submittedName>
        <fullName evidence="2">Uncharacterized protein</fullName>
    </submittedName>
</protein>
<feature type="region of interest" description="Disordered" evidence="1">
    <location>
        <begin position="1"/>
        <end position="72"/>
    </location>
</feature>
<dbReference type="EMBL" id="CACSLK010010437">
    <property type="protein sequence ID" value="CAA0812556.1"/>
    <property type="molecule type" value="Genomic_DNA"/>
</dbReference>
<dbReference type="AlphaFoldDB" id="A0A9N7R5K8"/>
<gene>
    <name evidence="2" type="ORF">SHERM_13213</name>
</gene>
<sequence length="100" mass="10993">TSLHYSEQPLHRRAQAHFSRSTAAAFDPQSFTVTAPPHAEQTPALSHREPSRSKPQQLQQAASSAVDSSSFDVRHRAEALRDRRSTFAAILASPSKSDRA</sequence>
<evidence type="ECO:0000313" key="2">
    <source>
        <dbReference type="EMBL" id="CAA0812556.1"/>
    </source>
</evidence>
<reference evidence="2" key="1">
    <citation type="submission" date="2019-12" db="EMBL/GenBank/DDBJ databases">
        <authorList>
            <person name="Scholes J."/>
        </authorList>
    </citation>
    <scope>NUCLEOTIDE SEQUENCE</scope>
</reference>
<comment type="caution">
    <text evidence="2">The sequence shown here is derived from an EMBL/GenBank/DDBJ whole genome shotgun (WGS) entry which is preliminary data.</text>
</comment>
<dbReference type="Proteomes" id="UP001153555">
    <property type="component" value="Unassembled WGS sequence"/>
</dbReference>
<proteinExistence type="predicted"/>
<feature type="compositionally biased region" description="Low complexity" evidence="1">
    <location>
        <begin position="53"/>
        <end position="70"/>
    </location>
</feature>
<evidence type="ECO:0000256" key="1">
    <source>
        <dbReference type="SAM" id="MobiDB-lite"/>
    </source>
</evidence>
<feature type="non-terminal residue" evidence="2">
    <location>
        <position position="100"/>
    </location>
</feature>
<name>A0A9N7R5K8_STRHE</name>
<keyword evidence="3" id="KW-1185">Reference proteome</keyword>
<organism evidence="2 3">
    <name type="scientific">Striga hermonthica</name>
    <name type="common">Purple witchweed</name>
    <name type="synonym">Buchnera hermonthica</name>
    <dbReference type="NCBI Taxonomy" id="68872"/>
    <lineage>
        <taxon>Eukaryota</taxon>
        <taxon>Viridiplantae</taxon>
        <taxon>Streptophyta</taxon>
        <taxon>Embryophyta</taxon>
        <taxon>Tracheophyta</taxon>
        <taxon>Spermatophyta</taxon>
        <taxon>Magnoliopsida</taxon>
        <taxon>eudicotyledons</taxon>
        <taxon>Gunneridae</taxon>
        <taxon>Pentapetalae</taxon>
        <taxon>asterids</taxon>
        <taxon>lamiids</taxon>
        <taxon>Lamiales</taxon>
        <taxon>Orobanchaceae</taxon>
        <taxon>Buchnereae</taxon>
        <taxon>Striga</taxon>
    </lineage>
</organism>
<accession>A0A9N7R5K8</accession>